<dbReference type="EMBL" id="WAAU01000024">
    <property type="protein sequence ID" value="KAB1155221.1"/>
    <property type="molecule type" value="Genomic_DNA"/>
</dbReference>
<dbReference type="AlphaFoldDB" id="A0A7J5ACC1"/>
<feature type="chain" id="PRO_5029661788" evidence="1">
    <location>
        <begin position="24"/>
        <end position="218"/>
    </location>
</feature>
<dbReference type="InterPro" id="IPR037053">
    <property type="entry name" value="Phage_tail_collar_dom_sf"/>
</dbReference>
<evidence type="ECO:0000313" key="4">
    <source>
        <dbReference type="Proteomes" id="UP000467305"/>
    </source>
</evidence>
<keyword evidence="4" id="KW-1185">Reference proteome</keyword>
<evidence type="ECO:0000259" key="2">
    <source>
        <dbReference type="Pfam" id="PF07484"/>
    </source>
</evidence>
<dbReference type="OrthoDB" id="9810174at2"/>
<dbReference type="InterPro" id="IPR011083">
    <property type="entry name" value="Phage_tail_collar_dom"/>
</dbReference>
<protein>
    <submittedName>
        <fullName evidence="3">Phage tail protein</fullName>
    </submittedName>
</protein>
<evidence type="ECO:0000256" key="1">
    <source>
        <dbReference type="SAM" id="SignalP"/>
    </source>
</evidence>
<dbReference type="Proteomes" id="UP000467305">
    <property type="component" value="Unassembled WGS sequence"/>
</dbReference>
<gene>
    <name evidence="3" type="ORF">F7018_12140</name>
</gene>
<dbReference type="SUPFAM" id="SSF88874">
    <property type="entry name" value="Receptor-binding domain of short tail fibre protein gp12"/>
    <property type="match status" value="1"/>
</dbReference>
<comment type="caution">
    <text evidence="3">The sequence shown here is derived from an EMBL/GenBank/DDBJ whole genome shotgun (WGS) entry which is preliminary data.</text>
</comment>
<proteinExistence type="predicted"/>
<organism evidence="3 4">
    <name type="scientific">Tenacibaculum aiptasiae</name>
    <dbReference type="NCBI Taxonomy" id="426481"/>
    <lineage>
        <taxon>Bacteria</taxon>
        <taxon>Pseudomonadati</taxon>
        <taxon>Bacteroidota</taxon>
        <taxon>Flavobacteriia</taxon>
        <taxon>Flavobacteriales</taxon>
        <taxon>Flavobacteriaceae</taxon>
        <taxon>Tenacibaculum</taxon>
    </lineage>
</organism>
<name>A0A7J5ACC1_9FLAO</name>
<keyword evidence="1" id="KW-0732">Signal</keyword>
<dbReference type="RefSeq" id="WP_150900331.1">
    <property type="nucleotide sequence ID" value="NZ_WAAU01000024.1"/>
</dbReference>
<dbReference type="Gene3D" id="3.90.1340.10">
    <property type="entry name" value="Phage tail collar domain"/>
    <property type="match status" value="1"/>
</dbReference>
<evidence type="ECO:0000313" key="3">
    <source>
        <dbReference type="EMBL" id="KAB1155221.1"/>
    </source>
</evidence>
<reference evidence="3 4" key="1">
    <citation type="submission" date="2019-09" db="EMBL/GenBank/DDBJ databases">
        <authorList>
            <person name="Cao W.R."/>
        </authorList>
    </citation>
    <scope>NUCLEOTIDE SEQUENCE [LARGE SCALE GENOMIC DNA]</scope>
    <source>
        <strain evidence="4">a4</strain>
    </source>
</reference>
<feature type="domain" description="Phage tail collar" evidence="2">
    <location>
        <begin position="29"/>
        <end position="85"/>
    </location>
</feature>
<feature type="signal peptide" evidence="1">
    <location>
        <begin position="1"/>
        <end position="23"/>
    </location>
</feature>
<sequence>MKFKMKFIALLFICLISTIESKAQDAYLGEIRMFAGNYAPVGWEFCNGQLMAINSNTALFSILGTNYGGDGRSTFALPDLRGRTPMSAGRHPGSDMNYVVGQYGGHENTTLSILNLPAHKHSISLAGLTGLVGIPVNTESGEEDEKNPGAGYLANNGQDRFSSSPSPVSYYGGQPLPVAIQGTATAGITGLGQSFNNRQPYVVVRYIICVSGIYPPRS</sequence>
<accession>A0A7J5ACC1</accession>
<dbReference type="Pfam" id="PF07484">
    <property type="entry name" value="Collar"/>
    <property type="match status" value="1"/>
</dbReference>